<sequence>MTAVTAPPVDLSHYFSYATRNRNPSSVKGFYKYFLIPGIANFAGGLPHSSYFPYDTLEATVARPERFITTEGRKESERVVVPKESQTRNPQRRIDLATSLQYGTAEGYPPLYSFLRQFTRGHLHPNVPYEGGPEIVLTCGSTDGFSKTIEAFSNIWNPDRDWIQQREGIFCEEFTYMNAVQTAKPRGLNVVGVAMDAQGMRAAGKGGLADMLENWDFRRGRRPHLMYTIPTGQNPTGGSLSVERRKEIYALCQKYDVIIIEDDPYWNLQYPSAYELTARYRGSSHLPSMYTRNYNAEGKSSGYVFLDSLVPSYLSLDIEGRVVRLDTFSKTIAPGSRLGWITAQPAIIERLVRITEVTTQQPSGFVQSLVAEMILGPQRSSKETRVSDKKDVQGWHMDGWVRWLEGLREGYEKRMQDICNILEENKYLFQEMSEQPTMPGDALDGWEVVDRVQMFDFVWPMGGMFTWIEACFDTHPLRSQYSSEKLSKALWVHLTRKPQLCLVGPGSLFAATPESAQKAHKYIRVAFVPMDADEVAPFTRRLVEGFRSFWQQKNLDGLDDDAAMAMQALELSGTNFLGMGC</sequence>
<dbReference type="EMBL" id="JAPMSZ010000004">
    <property type="protein sequence ID" value="KAJ5104613.1"/>
    <property type="molecule type" value="Genomic_DNA"/>
</dbReference>
<reference evidence="7" key="2">
    <citation type="journal article" date="2023" name="IMA Fungus">
        <title>Comparative genomic study of the Penicillium genus elucidates a diverse pangenome and 15 lateral gene transfer events.</title>
        <authorList>
            <person name="Petersen C."/>
            <person name="Sorensen T."/>
            <person name="Nielsen M.R."/>
            <person name="Sondergaard T.E."/>
            <person name="Sorensen J.L."/>
            <person name="Fitzpatrick D.A."/>
            <person name="Frisvad J.C."/>
            <person name="Nielsen K.L."/>
        </authorList>
    </citation>
    <scope>NUCLEOTIDE SEQUENCE</scope>
    <source>
        <strain evidence="7">IBT 34128</strain>
    </source>
</reference>
<evidence type="ECO:0000256" key="3">
    <source>
        <dbReference type="ARBA" id="ARBA00022576"/>
    </source>
</evidence>
<dbReference type="AlphaFoldDB" id="A0A9W9FQT4"/>
<dbReference type="GeneID" id="81391710"/>
<dbReference type="Proteomes" id="UP001141434">
    <property type="component" value="Unassembled WGS sequence"/>
</dbReference>
<dbReference type="GO" id="GO:0030170">
    <property type="term" value="F:pyridoxal phosphate binding"/>
    <property type="evidence" value="ECO:0007669"/>
    <property type="project" value="InterPro"/>
</dbReference>
<dbReference type="SUPFAM" id="SSF53383">
    <property type="entry name" value="PLP-dependent transferases"/>
    <property type="match status" value="1"/>
</dbReference>
<keyword evidence="4 7" id="KW-0808">Transferase</keyword>
<evidence type="ECO:0000259" key="6">
    <source>
        <dbReference type="Pfam" id="PF00155"/>
    </source>
</evidence>
<keyword evidence="8" id="KW-1185">Reference proteome</keyword>
<dbReference type="OrthoDB" id="691673at2759"/>
<protein>
    <submittedName>
        <fullName evidence="7">Pyridoxal phosphate-dependent transferase</fullName>
    </submittedName>
</protein>
<evidence type="ECO:0000256" key="2">
    <source>
        <dbReference type="ARBA" id="ARBA00007441"/>
    </source>
</evidence>
<evidence type="ECO:0000256" key="4">
    <source>
        <dbReference type="ARBA" id="ARBA00022679"/>
    </source>
</evidence>
<comment type="cofactor">
    <cofactor evidence="1">
        <name>pyridoxal 5'-phosphate</name>
        <dbReference type="ChEBI" id="CHEBI:597326"/>
    </cofactor>
</comment>
<dbReference type="RefSeq" id="XP_056513609.1">
    <property type="nucleotide sequence ID" value="XM_056652542.1"/>
</dbReference>
<keyword evidence="5" id="KW-0663">Pyridoxal phosphate</keyword>
<keyword evidence="3" id="KW-0032">Aminotransferase</keyword>
<proteinExistence type="inferred from homology"/>
<evidence type="ECO:0000313" key="7">
    <source>
        <dbReference type="EMBL" id="KAJ5104613.1"/>
    </source>
</evidence>
<accession>A0A9W9FQT4</accession>
<dbReference type="InterPro" id="IPR050859">
    <property type="entry name" value="Class-I_PLP-dep_aminotransf"/>
</dbReference>
<feature type="domain" description="Aminotransferase class I/classII large" evidence="6">
    <location>
        <begin position="101"/>
        <end position="383"/>
    </location>
</feature>
<gene>
    <name evidence="7" type="ORF">NUU61_001960</name>
</gene>
<dbReference type="GO" id="GO:1901605">
    <property type="term" value="P:alpha-amino acid metabolic process"/>
    <property type="evidence" value="ECO:0007669"/>
    <property type="project" value="TreeGrafter"/>
</dbReference>
<reference evidence="7" key="1">
    <citation type="submission" date="2022-11" db="EMBL/GenBank/DDBJ databases">
        <authorList>
            <person name="Petersen C."/>
        </authorList>
    </citation>
    <scope>NUCLEOTIDE SEQUENCE</scope>
    <source>
        <strain evidence="7">IBT 34128</strain>
    </source>
</reference>
<dbReference type="Gene3D" id="3.40.640.10">
    <property type="entry name" value="Type I PLP-dependent aspartate aminotransferase-like (Major domain)"/>
    <property type="match status" value="1"/>
</dbReference>
<organism evidence="7 8">
    <name type="scientific">Penicillium alfredii</name>
    <dbReference type="NCBI Taxonomy" id="1506179"/>
    <lineage>
        <taxon>Eukaryota</taxon>
        <taxon>Fungi</taxon>
        <taxon>Dikarya</taxon>
        <taxon>Ascomycota</taxon>
        <taxon>Pezizomycotina</taxon>
        <taxon>Eurotiomycetes</taxon>
        <taxon>Eurotiomycetidae</taxon>
        <taxon>Eurotiales</taxon>
        <taxon>Aspergillaceae</taxon>
        <taxon>Penicillium</taxon>
    </lineage>
</organism>
<dbReference type="GO" id="GO:0008483">
    <property type="term" value="F:transaminase activity"/>
    <property type="evidence" value="ECO:0007669"/>
    <property type="project" value="UniProtKB-KW"/>
</dbReference>
<evidence type="ECO:0000256" key="5">
    <source>
        <dbReference type="ARBA" id="ARBA00022898"/>
    </source>
</evidence>
<dbReference type="CDD" id="cd00609">
    <property type="entry name" value="AAT_like"/>
    <property type="match status" value="1"/>
</dbReference>
<evidence type="ECO:0000313" key="8">
    <source>
        <dbReference type="Proteomes" id="UP001141434"/>
    </source>
</evidence>
<dbReference type="PANTHER" id="PTHR42790">
    <property type="entry name" value="AMINOTRANSFERASE"/>
    <property type="match status" value="1"/>
</dbReference>
<comment type="caution">
    <text evidence="7">The sequence shown here is derived from an EMBL/GenBank/DDBJ whole genome shotgun (WGS) entry which is preliminary data.</text>
</comment>
<comment type="similarity">
    <text evidence="2">Belongs to the class-I pyridoxal-phosphate-dependent aminotransferase family.</text>
</comment>
<dbReference type="Pfam" id="PF00155">
    <property type="entry name" value="Aminotran_1_2"/>
    <property type="match status" value="1"/>
</dbReference>
<name>A0A9W9FQT4_9EURO</name>
<dbReference type="PANTHER" id="PTHR42790:SF1">
    <property type="entry name" value="AROMATIC AMINO ACID AMINOTRANSFERASE, HYPOTHETICAL (EUROFUNG)"/>
    <property type="match status" value="1"/>
</dbReference>
<dbReference type="InterPro" id="IPR015421">
    <property type="entry name" value="PyrdxlP-dep_Trfase_major"/>
</dbReference>
<evidence type="ECO:0000256" key="1">
    <source>
        <dbReference type="ARBA" id="ARBA00001933"/>
    </source>
</evidence>
<dbReference type="InterPro" id="IPR015424">
    <property type="entry name" value="PyrdxlP-dep_Trfase"/>
</dbReference>
<dbReference type="InterPro" id="IPR004839">
    <property type="entry name" value="Aminotransferase_I/II_large"/>
</dbReference>